<keyword evidence="3" id="KW-1185">Reference proteome</keyword>
<proteinExistence type="predicted"/>
<evidence type="ECO:0000256" key="1">
    <source>
        <dbReference type="SAM" id="Phobius"/>
    </source>
</evidence>
<sequence length="481" mass="55708">MFLLKDKKFVIGFLFFFLFSLISIVNHYSLRTFFDLGMVNQALYQIGNLQSPLFTLGIDGINMPFLATHFSPIIYLYYPIFLIFGSYTPSVIQILIISLAGYPIYKFSKIKLNETLAKYCLLQFYLIWGIYAALAFDFHNNVIGSMILPWIFLYADQKKYPQLIISSFLMLICMETFGIWLFFIFCVLFLLDLKKYKKFNPQFPILAILSLIYSLAIIFYVMPSLQNTDQNLQFLRFSHLGNSLGDIVLNLFNHPVNILKAFYINFNGGGIAYQKLIFMCFLIFSGGFLLYKNPILFLMFFVPVALKFLSSDVSLYGIYHQYSIEFVPLLSFTFILGLGKIEITQQKKIAFFCCVTTLFSTFLSMSFSLGEYDYKANSNILSLKHYQSGLNLNSIKEDLKLIPNDVSVSTSSCLSPYLYKRSNLYHFPIIKDSKYIAVIKQNRSTWPITEEEHKQKIMELKNLGTYTVLIENNDLIILKKN</sequence>
<reference evidence="2 3" key="2">
    <citation type="submission" date="2016-06" db="EMBL/GenBank/DDBJ databases">
        <title>Pedobacter psychrophilus sp. nov., isolated from Antarctic fragmentary rock.</title>
        <authorList>
            <person name="Svec P."/>
        </authorList>
    </citation>
    <scope>NUCLEOTIDE SEQUENCE [LARGE SCALE GENOMIC DNA]</scope>
    <source>
        <strain evidence="2 3">CCM 8644</strain>
    </source>
</reference>
<evidence type="ECO:0008006" key="4">
    <source>
        <dbReference type="Google" id="ProtNLM"/>
    </source>
</evidence>
<feature type="transmembrane region" description="Helical" evidence="1">
    <location>
        <begin position="276"/>
        <end position="306"/>
    </location>
</feature>
<evidence type="ECO:0000313" key="2">
    <source>
        <dbReference type="EMBL" id="OAQ40840.1"/>
    </source>
</evidence>
<feature type="transmembrane region" description="Helical" evidence="1">
    <location>
        <begin position="349"/>
        <end position="369"/>
    </location>
</feature>
<feature type="transmembrane region" description="Helical" evidence="1">
    <location>
        <begin position="243"/>
        <end position="264"/>
    </location>
</feature>
<dbReference type="STRING" id="1826909.A5893_07870"/>
<organism evidence="2 3">
    <name type="scientific">Pedobacter psychrophilus</name>
    <dbReference type="NCBI Taxonomy" id="1826909"/>
    <lineage>
        <taxon>Bacteria</taxon>
        <taxon>Pseudomonadati</taxon>
        <taxon>Bacteroidota</taxon>
        <taxon>Sphingobacteriia</taxon>
        <taxon>Sphingobacteriales</taxon>
        <taxon>Sphingobacteriaceae</taxon>
        <taxon>Pedobacter</taxon>
    </lineage>
</organism>
<reference evidence="2 3" key="1">
    <citation type="submission" date="2016-04" db="EMBL/GenBank/DDBJ databases">
        <authorList>
            <person name="Evans L.H."/>
            <person name="Alamgir A."/>
            <person name="Owens N."/>
            <person name="Weber N.D."/>
            <person name="Virtaneva K."/>
            <person name="Barbian K."/>
            <person name="Babar A."/>
            <person name="Rosenke K."/>
        </authorList>
    </citation>
    <scope>NUCLEOTIDE SEQUENCE [LARGE SCALE GENOMIC DNA]</scope>
    <source>
        <strain evidence="2 3">CCM 8644</strain>
    </source>
</reference>
<keyword evidence="1" id="KW-1133">Transmembrane helix</keyword>
<name>A0A179DJI2_9SPHI</name>
<comment type="caution">
    <text evidence="2">The sequence shown here is derived from an EMBL/GenBank/DDBJ whole genome shotgun (WGS) entry which is preliminary data.</text>
</comment>
<keyword evidence="1" id="KW-0472">Membrane</keyword>
<keyword evidence="1" id="KW-0812">Transmembrane</keyword>
<dbReference type="RefSeq" id="WP_068822069.1">
    <property type="nucleotide sequence ID" value="NZ_LWHJ01000022.1"/>
</dbReference>
<dbReference type="OrthoDB" id="866547at2"/>
<protein>
    <recommendedName>
        <fullName evidence="4">DUF2079 domain-containing protein</fullName>
    </recommendedName>
</protein>
<accession>A0A179DJI2</accession>
<evidence type="ECO:0000313" key="3">
    <source>
        <dbReference type="Proteomes" id="UP000078459"/>
    </source>
</evidence>
<dbReference type="AlphaFoldDB" id="A0A179DJI2"/>
<feature type="transmembrane region" description="Helical" evidence="1">
    <location>
        <begin position="203"/>
        <end position="223"/>
    </location>
</feature>
<dbReference type="Proteomes" id="UP000078459">
    <property type="component" value="Unassembled WGS sequence"/>
</dbReference>
<feature type="transmembrane region" description="Helical" evidence="1">
    <location>
        <begin position="125"/>
        <end position="152"/>
    </location>
</feature>
<dbReference type="Pfam" id="PF09852">
    <property type="entry name" value="DUF2079"/>
    <property type="match status" value="1"/>
</dbReference>
<dbReference type="InterPro" id="IPR018650">
    <property type="entry name" value="STSV1_Orf64"/>
</dbReference>
<feature type="transmembrane region" description="Helical" evidence="1">
    <location>
        <begin position="9"/>
        <end position="30"/>
    </location>
</feature>
<feature type="transmembrane region" description="Helical" evidence="1">
    <location>
        <begin position="318"/>
        <end position="337"/>
    </location>
</feature>
<feature type="transmembrane region" description="Helical" evidence="1">
    <location>
        <begin position="164"/>
        <end position="191"/>
    </location>
</feature>
<gene>
    <name evidence="2" type="ORF">A5893_07870</name>
</gene>
<dbReference type="EMBL" id="LWHJ01000022">
    <property type="protein sequence ID" value="OAQ40840.1"/>
    <property type="molecule type" value="Genomic_DNA"/>
</dbReference>
<feature type="transmembrane region" description="Helical" evidence="1">
    <location>
        <begin position="76"/>
        <end position="105"/>
    </location>
</feature>